<dbReference type="SUPFAM" id="SSF48366">
    <property type="entry name" value="Ras GEF"/>
    <property type="match status" value="1"/>
</dbReference>
<dbReference type="GO" id="GO:0005085">
    <property type="term" value="F:guanyl-nucleotide exchange factor activity"/>
    <property type="evidence" value="ECO:0007669"/>
    <property type="project" value="InterPro"/>
</dbReference>
<organism evidence="2 3">
    <name type="scientific">Sphaeroforma arctica JP610</name>
    <dbReference type="NCBI Taxonomy" id="667725"/>
    <lineage>
        <taxon>Eukaryota</taxon>
        <taxon>Ichthyosporea</taxon>
        <taxon>Ichthyophonida</taxon>
        <taxon>Sphaeroforma</taxon>
    </lineage>
</organism>
<gene>
    <name evidence="2" type="ORF">SARC_08469</name>
</gene>
<dbReference type="InterPro" id="IPR001895">
    <property type="entry name" value="RASGEF_cat_dom"/>
</dbReference>
<dbReference type="EMBL" id="KQ242361">
    <property type="protein sequence ID" value="KNC79128.1"/>
    <property type="molecule type" value="Genomic_DNA"/>
</dbReference>
<name>A0A0L0FT54_9EUKA</name>
<accession>A0A0L0FT54</accession>
<protein>
    <recommendedName>
        <fullName evidence="1">Ras-GEF domain-containing protein</fullName>
    </recommendedName>
</protein>
<evidence type="ECO:0000313" key="2">
    <source>
        <dbReference type="EMBL" id="KNC79128.1"/>
    </source>
</evidence>
<proteinExistence type="predicted"/>
<keyword evidence="3" id="KW-1185">Reference proteome</keyword>
<dbReference type="InterPro" id="IPR036964">
    <property type="entry name" value="RASGEF_cat_dom_sf"/>
</dbReference>
<dbReference type="OrthoDB" id="10254377at2759"/>
<dbReference type="AlphaFoldDB" id="A0A0L0FT54"/>
<evidence type="ECO:0000313" key="3">
    <source>
        <dbReference type="Proteomes" id="UP000054560"/>
    </source>
</evidence>
<dbReference type="Gene3D" id="1.10.840.10">
    <property type="entry name" value="Ras guanine-nucleotide exchange factors catalytic domain"/>
    <property type="match status" value="1"/>
</dbReference>
<evidence type="ECO:0000259" key="1">
    <source>
        <dbReference type="Pfam" id="PF00617"/>
    </source>
</evidence>
<sequence length="68" mass="7738">QVHHIYKNIRNTELINQTWSKKKDQAPVIGQITALFNQWSAWAIRLILSGGSPEIRGRAIEKIVEVGD</sequence>
<dbReference type="GeneID" id="25908973"/>
<reference evidence="2 3" key="1">
    <citation type="submission" date="2011-02" db="EMBL/GenBank/DDBJ databases">
        <title>The Genome Sequence of Sphaeroforma arctica JP610.</title>
        <authorList>
            <consortium name="The Broad Institute Genome Sequencing Platform"/>
            <person name="Russ C."/>
            <person name="Cuomo C."/>
            <person name="Young S.K."/>
            <person name="Zeng Q."/>
            <person name="Gargeya S."/>
            <person name="Alvarado L."/>
            <person name="Berlin A."/>
            <person name="Chapman S.B."/>
            <person name="Chen Z."/>
            <person name="Freedman E."/>
            <person name="Gellesch M."/>
            <person name="Goldberg J."/>
            <person name="Griggs A."/>
            <person name="Gujja S."/>
            <person name="Heilman E."/>
            <person name="Heiman D."/>
            <person name="Howarth C."/>
            <person name="Mehta T."/>
            <person name="Neiman D."/>
            <person name="Pearson M."/>
            <person name="Roberts A."/>
            <person name="Saif S."/>
            <person name="Shea T."/>
            <person name="Shenoy N."/>
            <person name="Sisk P."/>
            <person name="Stolte C."/>
            <person name="Sykes S."/>
            <person name="White J."/>
            <person name="Yandava C."/>
            <person name="Burger G."/>
            <person name="Gray M.W."/>
            <person name="Holland P.W.H."/>
            <person name="King N."/>
            <person name="Lang F.B.F."/>
            <person name="Roger A.J."/>
            <person name="Ruiz-Trillo I."/>
            <person name="Haas B."/>
            <person name="Nusbaum C."/>
            <person name="Birren B."/>
        </authorList>
    </citation>
    <scope>NUCLEOTIDE SEQUENCE [LARGE SCALE GENOMIC DNA]</scope>
    <source>
        <strain evidence="2 3">JP610</strain>
    </source>
</reference>
<dbReference type="InterPro" id="IPR023578">
    <property type="entry name" value="Ras_GEF_dom_sf"/>
</dbReference>
<dbReference type="Proteomes" id="UP000054560">
    <property type="component" value="Unassembled WGS sequence"/>
</dbReference>
<feature type="domain" description="Ras-GEF" evidence="1">
    <location>
        <begin position="3"/>
        <end position="67"/>
    </location>
</feature>
<dbReference type="Pfam" id="PF00617">
    <property type="entry name" value="RasGEF"/>
    <property type="match status" value="1"/>
</dbReference>
<dbReference type="RefSeq" id="XP_014153030.1">
    <property type="nucleotide sequence ID" value="XM_014297555.1"/>
</dbReference>
<feature type="non-terminal residue" evidence="2">
    <location>
        <position position="1"/>
    </location>
</feature>
<dbReference type="GO" id="GO:0007264">
    <property type="term" value="P:small GTPase-mediated signal transduction"/>
    <property type="evidence" value="ECO:0007669"/>
    <property type="project" value="InterPro"/>
</dbReference>